<feature type="transmembrane region" description="Helical" evidence="1">
    <location>
        <begin position="113"/>
        <end position="131"/>
    </location>
</feature>
<dbReference type="Proteomes" id="UP000004374">
    <property type="component" value="Unassembled WGS sequence"/>
</dbReference>
<protein>
    <submittedName>
        <fullName evidence="2">Uncharacterized protein</fullName>
    </submittedName>
</protein>
<evidence type="ECO:0000313" key="3">
    <source>
        <dbReference type="Proteomes" id="UP000004374"/>
    </source>
</evidence>
<feature type="transmembrane region" description="Helical" evidence="1">
    <location>
        <begin position="175"/>
        <end position="193"/>
    </location>
</feature>
<name>I1DTH1_9GAMM</name>
<feature type="transmembrane region" description="Helical" evidence="1">
    <location>
        <begin position="55"/>
        <end position="78"/>
    </location>
</feature>
<dbReference type="EMBL" id="BAFK01000001">
    <property type="protein sequence ID" value="GAB57349.1"/>
    <property type="molecule type" value="Genomic_DNA"/>
</dbReference>
<dbReference type="STRING" id="562729.RNAN_0312"/>
<keyword evidence="1" id="KW-0472">Membrane</keyword>
<evidence type="ECO:0000313" key="2">
    <source>
        <dbReference type="EMBL" id="GAB57349.1"/>
    </source>
</evidence>
<keyword evidence="3" id="KW-1185">Reference proteome</keyword>
<organism evidence="2 3">
    <name type="scientific">Rheinheimera nanhaiensis E407-8</name>
    <dbReference type="NCBI Taxonomy" id="562729"/>
    <lineage>
        <taxon>Bacteria</taxon>
        <taxon>Pseudomonadati</taxon>
        <taxon>Pseudomonadota</taxon>
        <taxon>Gammaproteobacteria</taxon>
        <taxon>Chromatiales</taxon>
        <taxon>Chromatiaceae</taxon>
        <taxon>Rheinheimera</taxon>
    </lineage>
</organism>
<evidence type="ECO:0000256" key="1">
    <source>
        <dbReference type="SAM" id="Phobius"/>
    </source>
</evidence>
<keyword evidence="1" id="KW-0812">Transmembrane</keyword>
<gene>
    <name evidence="2" type="ORF">RNAN_0312</name>
</gene>
<dbReference type="RefSeq" id="WP_008218032.1">
    <property type="nucleotide sequence ID" value="NZ_BAFK01000001.1"/>
</dbReference>
<dbReference type="AlphaFoldDB" id="I1DTH1"/>
<feature type="transmembrane region" description="Helical" evidence="1">
    <location>
        <begin position="90"/>
        <end position="107"/>
    </location>
</feature>
<feature type="transmembrane region" description="Helical" evidence="1">
    <location>
        <begin position="12"/>
        <end position="35"/>
    </location>
</feature>
<sequence length="271" mass="30223">MPETLSNQPRKIQLSEGVVLGIIPVVVYALGFSYESGYLSYYGIPSELIAIDAPAMIRAAVFGAIYAFVALLWLSLAVDSSVGESYSEKSIGIIMLYLGFFPVLYLLSKGSDYLSIVMMLSFGIIFLVVLLRKLEDKLPWLQRASVKTHALLAEAFQSEDEKQEIPSLFGWLQKAAALFLLTMIPFVLAFTAGKHSAEDDSVLDVFERERIGELAVIRIYGDKVIAIPFHREKQEFRKQYVVFEIGTLSSVVFTNEHIGPLKEVETVAKPK</sequence>
<comment type="caution">
    <text evidence="2">The sequence shown here is derived from an EMBL/GenBank/DDBJ whole genome shotgun (WGS) entry which is preliminary data.</text>
</comment>
<accession>I1DTH1</accession>
<proteinExistence type="predicted"/>
<reference evidence="2 3" key="1">
    <citation type="journal article" date="2012" name="J. Bacteriol.">
        <title>Genome Sequence of the Protease-Producing Bacterium Rheinheimera nanhaiensis E407-8T, Isolated from Deep-Sea Sediment of the South China Sea.</title>
        <authorList>
            <person name="Zhang X.-Y."/>
            <person name="Zhang Y.-J."/>
            <person name="Qin Q.-L."/>
            <person name="Xie B.-B."/>
            <person name="Chen X.-L."/>
            <person name="Zhou B.-C."/>
            <person name="Zhang Y.-Z."/>
        </authorList>
    </citation>
    <scope>NUCLEOTIDE SEQUENCE [LARGE SCALE GENOMIC DNA]</scope>
    <source>
        <strain evidence="2 3">E407-8</strain>
    </source>
</reference>
<keyword evidence="1" id="KW-1133">Transmembrane helix</keyword>